<proteinExistence type="predicted"/>
<protein>
    <submittedName>
        <fullName evidence="1">Uncharacterized protein</fullName>
    </submittedName>
</protein>
<sequence length="422" mass="46356">METAISSVVEKIQKLAISTQDFADAVIRRHHASNRRNPIEILKRLQREAFSDIMKIRDRQDKVERLLLLNKTSKGSPFQEASTRLRGDIDVLGALLMLDHVDEQHVDAIQKAGIKTGASSMFTFQTTIRETDTLTVEFATRGKDQCDVLGSPLSLEKVHYKANISDWFSIVSTPVGAQCKDFAIKKSSCQEKGATNFSFSGPPFLNEQSGSAIGLMVRKSNVVASLAQFVSELGMQSNSTGLFHCFSTFGQVMCQLSGSTKLSLLGIHRVPKFSKQQVKLGPLVVPGGILKRGKHPESPVGTSSSSFLTNTEEDISSGSLALTLETELDDSTKIGGWIEMKNSNPRHLHWAVTMADTPDDDFGWGLSLGGLVQGPSRWDHFQVEAFLRMNLGDRFSLQPGLAYVMNGATQFPVATLRSTWSM</sequence>
<dbReference type="OMA" id="TKIGGWI"/>
<evidence type="ECO:0000313" key="1">
    <source>
        <dbReference type="EMBL" id="WOG97754.1"/>
    </source>
</evidence>
<dbReference type="Proteomes" id="UP000077755">
    <property type="component" value="Chromosome 4"/>
</dbReference>
<gene>
    <name evidence="1" type="ORF">DCAR_0417095</name>
</gene>
<dbReference type="EMBL" id="CP093346">
    <property type="protein sequence ID" value="WOG97754.1"/>
    <property type="molecule type" value="Genomic_DNA"/>
</dbReference>
<reference evidence="1" key="2">
    <citation type="submission" date="2022-03" db="EMBL/GenBank/DDBJ databases">
        <title>Draft title - Genomic analysis of global carrot germplasm unveils the trajectory of domestication and the origin of high carotenoid orange carrot.</title>
        <authorList>
            <person name="Iorizzo M."/>
            <person name="Ellison S."/>
            <person name="Senalik D."/>
            <person name="Macko-Podgorni A."/>
            <person name="Grzebelus D."/>
            <person name="Bostan H."/>
            <person name="Rolling W."/>
            <person name="Curaba J."/>
            <person name="Simon P."/>
        </authorList>
    </citation>
    <scope>NUCLEOTIDE SEQUENCE</scope>
    <source>
        <tissue evidence="1">Leaf</tissue>
    </source>
</reference>
<dbReference type="AlphaFoldDB" id="A0A165Y106"/>
<keyword evidence="2" id="KW-1185">Reference proteome</keyword>
<accession>A0A165Y106</accession>
<dbReference type="Gramene" id="KZM98753">
    <property type="protein sequence ID" value="KZM98753"/>
    <property type="gene ID" value="DCAR_013885"/>
</dbReference>
<dbReference type="KEGG" id="dcr:108216564"/>
<organism evidence="1 2">
    <name type="scientific">Daucus carota subsp. sativus</name>
    <name type="common">Carrot</name>
    <dbReference type="NCBI Taxonomy" id="79200"/>
    <lineage>
        <taxon>Eukaryota</taxon>
        <taxon>Viridiplantae</taxon>
        <taxon>Streptophyta</taxon>
        <taxon>Embryophyta</taxon>
        <taxon>Tracheophyta</taxon>
        <taxon>Spermatophyta</taxon>
        <taxon>Magnoliopsida</taxon>
        <taxon>eudicotyledons</taxon>
        <taxon>Gunneridae</taxon>
        <taxon>Pentapetalae</taxon>
        <taxon>asterids</taxon>
        <taxon>campanulids</taxon>
        <taxon>Apiales</taxon>
        <taxon>Apiaceae</taxon>
        <taxon>Apioideae</taxon>
        <taxon>Scandiceae</taxon>
        <taxon>Daucinae</taxon>
        <taxon>Daucus</taxon>
        <taxon>Daucus sect. Daucus</taxon>
    </lineage>
</organism>
<reference evidence="1" key="1">
    <citation type="journal article" date="2016" name="Nat. Genet.">
        <title>A high-quality carrot genome assembly provides new insights into carotenoid accumulation and asterid genome evolution.</title>
        <authorList>
            <person name="Iorizzo M."/>
            <person name="Ellison S."/>
            <person name="Senalik D."/>
            <person name="Zeng P."/>
            <person name="Satapoomin P."/>
            <person name="Huang J."/>
            <person name="Bowman M."/>
            <person name="Iovene M."/>
            <person name="Sanseverino W."/>
            <person name="Cavagnaro P."/>
            <person name="Yildiz M."/>
            <person name="Macko-Podgorni A."/>
            <person name="Moranska E."/>
            <person name="Grzebelus E."/>
            <person name="Grzebelus D."/>
            <person name="Ashrafi H."/>
            <person name="Zheng Z."/>
            <person name="Cheng S."/>
            <person name="Spooner D."/>
            <person name="Van Deynze A."/>
            <person name="Simon P."/>
        </authorList>
    </citation>
    <scope>NUCLEOTIDE SEQUENCE</scope>
    <source>
        <tissue evidence="1">Leaf</tissue>
    </source>
</reference>
<evidence type="ECO:0000313" key="2">
    <source>
        <dbReference type="Proteomes" id="UP000077755"/>
    </source>
</evidence>
<dbReference type="OrthoDB" id="2017825at2759"/>
<name>A0A165Y106_DAUCS</name>
<dbReference type="PANTHER" id="PTHR35097:SF1">
    <property type="entry name" value="GDSL ESTERASE_LIPASE"/>
    <property type="match status" value="1"/>
</dbReference>
<dbReference type="PANTHER" id="PTHR35097">
    <property type="entry name" value="GDSL ESTERASE/LIPASE"/>
    <property type="match status" value="1"/>
</dbReference>